<organism evidence="4 5">
    <name type="scientific">Halorussus caseinilyticus</name>
    <dbReference type="NCBI Taxonomy" id="3034025"/>
    <lineage>
        <taxon>Archaea</taxon>
        <taxon>Methanobacteriati</taxon>
        <taxon>Methanobacteriota</taxon>
        <taxon>Stenosarchaea group</taxon>
        <taxon>Halobacteria</taxon>
        <taxon>Halobacteriales</taxon>
        <taxon>Haladaptataceae</taxon>
        <taxon>Halorussus</taxon>
    </lineage>
</organism>
<keyword evidence="2" id="KW-0812">Transmembrane</keyword>
<dbReference type="EMBL" id="JBHSZH010000001">
    <property type="protein sequence ID" value="MFC7078838.1"/>
    <property type="molecule type" value="Genomic_DNA"/>
</dbReference>
<dbReference type="Pfam" id="PF24267">
    <property type="entry name" value="HVO_1552_C"/>
    <property type="match status" value="1"/>
</dbReference>
<feature type="compositionally biased region" description="Low complexity" evidence="1">
    <location>
        <begin position="207"/>
        <end position="221"/>
    </location>
</feature>
<evidence type="ECO:0000259" key="3">
    <source>
        <dbReference type="Pfam" id="PF24267"/>
    </source>
</evidence>
<dbReference type="Gene3D" id="1.10.10.10">
    <property type="entry name" value="Winged helix-like DNA-binding domain superfamily/Winged helix DNA-binding domain"/>
    <property type="match status" value="1"/>
</dbReference>
<dbReference type="Proteomes" id="UP001596407">
    <property type="component" value="Unassembled WGS sequence"/>
</dbReference>
<dbReference type="AlphaFoldDB" id="A0ABD5WM07"/>
<keyword evidence="5" id="KW-1185">Reference proteome</keyword>
<dbReference type="InterPro" id="IPR036390">
    <property type="entry name" value="WH_DNA-bd_sf"/>
</dbReference>
<evidence type="ECO:0000313" key="4">
    <source>
        <dbReference type="EMBL" id="MFC7078838.1"/>
    </source>
</evidence>
<gene>
    <name evidence="4" type="ORF">ACFQJ6_00520</name>
</gene>
<comment type="caution">
    <text evidence="4">The sequence shown here is derived from an EMBL/GenBank/DDBJ whole genome shotgun (WGS) entry which is preliminary data.</text>
</comment>
<dbReference type="InterPro" id="IPR056525">
    <property type="entry name" value="HVO_1552_C"/>
</dbReference>
<name>A0ABD5WM07_9EURY</name>
<evidence type="ECO:0000256" key="2">
    <source>
        <dbReference type="SAM" id="Phobius"/>
    </source>
</evidence>
<dbReference type="Pfam" id="PF12840">
    <property type="entry name" value="HTH_20"/>
    <property type="match status" value="1"/>
</dbReference>
<sequence>MADLLPSSPDSSAGDGGEPRVVGVDSDDADDLLAALQSETAREILGVLYDDPATPSTLADEADTSIQNARYHLDKLTDADLVEVADTVYSEKGREMKVYAPVAKPLVVVAGSDDDAPGVESALSRLLGALGVLGLSSLLVQRLFGSPGAGGVLDTDLSWQGDDAAAGTTAAEDTTTVEDASAPGASDGPNGDTSGTEAPEPVERATETAAQATRTVAETTQSAAETTRLVTEEAARSTTTVAESGGAAASSLPPGLVFFAGGVVVLLALGVARYLRER</sequence>
<proteinExistence type="predicted"/>
<dbReference type="RefSeq" id="WP_276282510.1">
    <property type="nucleotide sequence ID" value="NZ_CP119810.1"/>
</dbReference>
<feature type="compositionally biased region" description="Low complexity" evidence="1">
    <location>
        <begin position="1"/>
        <end position="13"/>
    </location>
</feature>
<keyword evidence="2" id="KW-0472">Membrane</keyword>
<feature type="region of interest" description="Disordered" evidence="1">
    <location>
        <begin position="165"/>
        <end position="230"/>
    </location>
</feature>
<dbReference type="InterPro" id="IPR011991">
    <property type="entry name" value="ArsR-like_HTH"/>
</dbReference>
<reference evidence="4 5" key="1">
    <citation type="journal article" date="2019" name="Int. J. Syst. Evol. Microbiol.">
        <title>The Global Catalogue of Microorganisms (GCM) 10K type strain sequencing project: providing services to taxonomists for standard genome sequencing and annotation.</title>
        <authorList>
            <consortium name="The Broad Institute Genomics Platform"/>
            <consortium name="The Broad Institute Genome Sequencing Center for Infectious Disease"/>
            <person name="Wu L."/>
            <person name="Ma J."/>
        </authorList>
    </citation>
    <scope>NUCLEOTIDE SEQUENCE [LARGE SCALE GENOMIC DNA]</scope>
    <source>
        <strain evidence="4 5">DT72</strain>
    </source>
</reference>
<dbReference type="GeneID" id="79305269"/>
<evidence type="ECO:0000313" key="5">
    <source>
        <dbReference type="Proteomes" id="UP001596407"/>
    </source>
</evidence>
<feature type="region of interest" description="Disordered" evidence="1">
    <location>
        <begin position="1"/>
        <end position="26"/>
    </location>
</feature>
<accession>A0ABD5WM07</accession>
<feature type="compositionally biased region" description="Low complexity" evidence="1">
    <location>
        <begin position="165"/>
        <end position="180"/>
    </location>
</feature>
<feature type="transmembrane region" description="Helical" evidence="2">
    <location>
        <begin position="256"/>
        <end position="275"/>
    </location>
</feature>
<dbReference type="CDD" id="cd00090">
    <property type="entry name" value="HTH_ARSR"/>
    <property type="match status" value="1"/>
</dbReference>
<evidence type="ECO:0000256" key="1">
    <source>
        <dbReference type="SAM" id="MobiDB-lite"/>
    </source>
</evidence>
<dbReference type="SUPFAM" id="SSF46785">
    <property type="entry name" value="Winged helix' DNA-binding domain"/>
    <property type="match status" value="1"/>
</dbReference>
<feature type="domain" description="HVO-1552 C-terminal" evidence="3">
    <location>
        <begin position="109"/>
        <end position="276"/>
    </location>
</feature>
<keyword evidence="2" id="KW-1133">Transmembrane helix</keyword>
<dbReference type="InterPro" id="IPR036388">
    <property type="entry name" value="WH-like_DNA-bd_sf"/>
</dbReference>
<protein>
    <submittedName>
        <fullName evidence="4">ArsR/SmtB family transcription factor</fullName>
    </submittedName>
</protein>